<proteinExistence type="predicted"/>
<accession>A0A371X688</accession>
<keyword evidence="2" id="KW-1185">Reference proteome</keyword>
<organism evidence="1 2">
    <name type="scientific">Mesorhizobium denitrificans</name>
    <dbReference type="NCBI Taxonomy" id="2294114"/>
    <lineage>
        <taxon>Bacteria</taxon>
        <taxon>Pseudomonadati</taxon>
        <taxon>Pseudomonadota</taxon>
        <taxon>Alphaproteobacteria</taxon>
        <taxon>Hyphomicrobiales</taxon>
        <taxon>Phyllobacteriaceae</taxon>
        <taxon>Mesorhizobium</taxon>
    </lineage>
</organism>
<dbReference type="AlphaFoldDB" id="A0A371X688"/>
<evidence type="ECO:0000313" key="1">
    <source>
        <dbReference type="EMBL" id="RFC64748.1"/>
    </source>
</evidence>
<comment type="caution">
    <text evidence="1">The sequence shown here is derived from an EMBL/GenBank/DDBJ whole genome shotgun (WGS) entry which is preliminary data.</text>
</comment>
<evidence type="ECO:0000313" key="2">
    <source>
        <dbReference type="Proteomes" id="UP000262379"/>
    </source>
</evidence>
<name>A0A371X688_9HYPH</name>
<protein>
    <submittedName>
        <fullName evidence="1">Uncharacterized protein</fullName>
    </submittedName>
</protein>
<dbReference type="Proteomes" id="UP000262379">
    <property type="component" value="Unassembled WGS sequence"/>
</dbReference>
<gene>
    <name evidence="1" type="ORF">DY251_18450</name>
</gene>
<sequence length="74" mass="8154">MIEIVIYPMKNTPDGGATLCEPPEDPDSYDVVVHSDDGTSLAETEDLPSYDEAIAAVDRFLLEFPRADVNYGDF</sequence>
<dbReference type="EMBL" id="QURN01000017">
    <property type="protein sequence ID" value="RFC64748.1"/>
    <property type="molecule type" value="Genomic_DNA"/>
</dbReference>
<dbReference type="RefSeq" id="WP_116625392.1">
    <property type="nucleotide sequence ID" value="NZ_QURN01000017.1"/>
</dbReference>
<reference evidence="2" key="1">
    <citation type="submission" date="2018-08" db="EMBL/GenBank/DDBJ databases">
        <authorList>
            <person name="Im W.T."/>
        </authorList>
    </citation>
    <scope>NUCLEOTIDE SEQUENCE [LARGE SCALE GENOMIC DNA]</scope>
    <source>
        <strain evidence="2">LA-28</strain>
    </source>
</reference>